<dbReference type="SMART" id="SM00059">
    <property type="entry name" value="FN2"/>
    <property type="match status" value="2"/>
</dbReference>
<name>A0A803TD19_ANOCA</name>
<dbReference type="FunFam" id="2.10.10.10:FF:000011">
    <property type="entry name" value="Uncharacterized protein"/>
    <property type="match status" value="2"/>
</dbReference>
<keyword evidence="9" id="KW-1185">Reference proteome</keyword>
<dbReference type="AlphaFoldDB" id="A0A803TD19"/>
<reference evidence="8" key="2">
    <citation type="submission" date="2025-08" db="UniProtKB">
        <authorList>
            <consortium name="Ensembl"/>
        </authorList>
    </citation>
    <scope>IDENTIFICATION</scope>
</reference>
<comment type="similarity">
    <text evidence="2">Belongs to the seminal plasma protein family.</text>
</comment>
<dbReference type="PROSITE" id="PS51092">
    <property type="entry name" value="FN2_2"/>
    <property type="match status" value="2"/>
</dbReference>
<proteinExistence type="inferred from homology"/>
<dbReference type="Pfam" id="PF00040">
    <property type="entry name" value="fn2"/>
    <property type="match status" value="2"/>
</dbReference>
<dbReference type="Gene3D" id="2.10.10.10">
    <property type="entry name" value="Fibronectin, type II, collagen-binding"/>
    <property type="match status" value="2"/>
</dbReference>
<dbReference type="InterPro" id="IPR036943">
    <property type="entry name" value="FN_type2_sf"/>
</dbReference>
<evidence type="ECO:0000256" key="5">
    <source>
        <dbReference type="ARBA" id="ARBA00023157"/>
    </source>
</evidence>
<dbReference type="PANTHER" id="PTHR22918">
    <property type="entry name" value="SEMINAL PLASMA PROTEIN"/>
    <property type="match status" value="1"/>
</dbReference>
<feature type="disulfide bond" evidence="6">
    <location>
        <begin position="127"/>
        <end position="153"/>
    </location>
</feature>
<dbReference type="SUPFAM" id="SSF57440">
    <property type="entry name" value="Kringle-like"/>
    <property type="match status" value="2"/>
</dbReference>
<feature type="domain" description="Fibronectin type-II" evidence="7">
    <location>
        <begin position="122"/>
        <end position="170"/>
    </location>
</feature>
<comment type="subcellular location">
    <subcellularLocation>
        <location evidence="1">Secreted</location>
    </subcellularLocation>
</comment>
<evidence type="ECO:0000313" key="9">
    <source>
        <dbReference type="Proteomes" id="UP000001646"/>
    </source>
</evidence>
<evidence type="ECO:0000256" key="1">
    <source>
        <dbReference type="ARBA" id="ARBA00004613"/>
    </source>
</evidence>
<protein>
    <recommendedName>
        <fullName evidence="7">Fibronectin type-II domain-containing protein</fullName>
    </recommendedName>
</protein>
<dbReference type="GO" id="GO:0005576">
    <property type="term" value="C:extracellular region"/>
    <property type="evidence" value="ECO:0007669"/>
    <property type="project" value="UniProtKB-SubCell"/>
</dbReference>
<feature type="disulfide bond" evidence="6">
    <location>
        <begin position="89"/>
        <end position="116"/>
    </location>
</feature>
<evidence type="ECO:0000256" key="3">
    <source>
        <dbReference type="ARBA" id="ARBA00022525"/>
    </source>
</evidence>
<dbReference type="PANTHER" id="PTHR22918:SF1">
    <property type="entry name" value="FIBRONECTIN TYPE-II DOMAIN-CONTAINING PROTEIN"/>
    <property type="match status" value="1"/>
</dbReference>
<keyword evidence="5 6" id="KW-1015">Disulfide bond</keyword>
<organism evidence="8 9">
    <name type="scientific">Anolis carolinensis</name>
    <name type="common">Green anole</name>
    <name type="synonym">American chameleon</name>
    <dbReference type="NCBI Taxonomy" id="28377"/>
    <lineage>
        <taxon>Eukaryota</taxon>
        <taxon>Metazoa</taxon>
        <taxon>Chordata</taxon>
        <taxon>Craniata</taxon>
        <taxon>Vertebrata</taxon>
        <taxon>Euteleostomi</taxon>
        <taxon>Lepidosauria</taxon>
        <taxon>Squamata</taxon>
        <taxon>Bifurcata</taxon>
        <taxon>Unidentata</taxon>
        <taxon>Episquamata</taxon>
        <taxon>Toxicofera</taxon>
        <taxon>Iguania</taxon>
        <taxon>Dactyloidae</taxon>
        <taxon>Anolis</taxon>
    </lineage>
</organism>
<evidence type="ECO:0000256" key="6">
    <source>
        <dbReference type="PROSITE-ProRule" id="PRU00479"/>
    </source>
</evidence>
<dbReference type="InterPro" id="IPR051666">
    <property type="entry name" value="SP_Capacitation_Regulator"/>
</dbReference>
<accession>A0A803TD19</accession>
<feature type="disulfide bond" evidence="6">
    <location>
        <begin position="141"/>
        <end position="168"/>
    </location>
</feature>
<evidence type="ECO:0000259" key="7">
    <source>
        <dbReference type="PROSITE" id="PS51092"/>
    </source>
</evidence>
<dbReference type="InterPro" id="IPR013806">
    <property type="entry name" value="Kringle-like"/>
</dbReference>
<dbReference type="InParanoid" id="A0A803TD19"/>
<dbReference type="GO" id="GO:0008201">
    <property type="term" value="F:heparin binding"/>
    <property type="evidence" value="ECO:0000318"/>
    <property type="project" value="GO_Central"/>
</dbReference>
<feature type="domain" description="Fibronectin type-II" evidence="7">
    <location>
        <begin position="70"/>
        <end position="118"/>
    </location>
</feature>
<evidence type="ECO:0000256" key="2">
    <source>
        <dbReference type="ARBA" id="ARBA00010011"/>
    </source>
</evidence>
<dbReference type="GO" id="GO:0009986">
    <property type="term" value="C:cell surface"/>
    <property type="evidence" value="ECO:0000318"/>
    <property type="project" value="GO_Central"/>
</dbReference>
<dbReference type="PRINTS" id="PR00013">
    <property type="entry name" value="FNTYPEII"/>
</dbReference>
<evidence type="ECO:0000256" key="4">
    <source>
        <dbReference type="ARBA" id="ARBA00022737"/>
    </source>
</evidence>
<dbReference type="InterPro" id="IPR000562">
    <property type="entry name" value="FN_type2_dom"/>
</dbReference>
<keyword evidence="4" id="KW-0677">Repeat</keyword>
<dbReference type="CDD" id="cd00062">
    <property type="entry name" value="FN2"/>
    <property type="match status" value="2"/>
</dbReference>
<feature type="disulfide bond" evidence="6">
    <location>
        <begin position="75"/>
        <end position="101"/>
    </location>
</feature>
<dbReference type="GeneTree" id="ENSGT01000000214845"/>
<dbReference type="Proteomes" id="UP000001646">
    <property type="component" value="Unplaced"/>
</dbReference>
<evidence type="ECO:0000313" key="8">
    <source>
        <dbReference type="Ensembl" id="ENSACAP00000033109.1"/>
    </source>
</evidence>
<reference evidence="8" key="1">
    <citation type="submission" date="2009-12" db="EMBL/GenBank/DDBJ databases">
        <title>The Genome Sequence of Anolis carolinensis (Green Anole Lizard).</title>
        <authorList>
            <consortium name="The Genome Sequencing Platform"/>
            <person name="Di Palma F."/>
            <person name="Alfoldi J."/>
            <person name="Heiman D."/>
            <person name="Young S."/>
            <person name="Grabherr M."/>
            <person name="Johnson J."/>
            <person name="Lander E.S."/>
            <person name="Lindblad-Toh K."/>
        </authorList>
    </citation>
    <scope>NUCLEOTIDE SEQUENCE [LARGE SCALE GENOMIC DNA]</scope>
    <source>
        <strain evidence="8">JBL SC #1</strain>
    </source>
</reference>
<sequence>MSLRYRDTYSYLLINPRLKRWEGKRDQPKMKVKALDPLQQLFLISFFLSLPLSPSLSLSLSLSLSYEGNSNGKPCVFPFIYRDHTFHTCTNENSEDGRFWCATTGNYDKDKQWSYCTDSTYSNSKPCVFPFIYRDRTFHTCTNENSEDGRFWCATTGNYDKDKQWSYCASSSKSEKGTGEIKLEHFKSS</sequence>
<keyword evidence="3" id="KW-0964">Secreted</keyword>
<reference evidence="8" key="3">
    <citation type="submission" date="2025-09" db="UniProtKB">
        <authorList>
            <consortium name="Ensembl"/>
        </authorList>
    </citation>
    <scope>IDENTIFICATION</scope>
</reference>
<dbReference type="PROSITE" id="PS00023">
    <property type="entry name" value="FN2_1"/>
    <property type="match status" value="1"/>
</dbReference>
<dbReference type="Ensembl" id="ENSACAT00000044478.1">
    <property type="protein sequence ID" value="ENSACAP00000033109.1"/>
    <property type="gene ID" value="ENSACAG00000036120.1"/>
</dbReference>
<dbReference type="GO" id="GO:0048240">
    <property type="term" value="P:sperm capacitation"/>
    <property type="evidence" value="ECO:0000318"/>
    <property type="project" value="GO_Central"/>
</dbReference>